<keyword evidence="2" id="KW-1185">Reference proteome</keyword>
<evidence type="ECO:0000313" key="2">
    <source>
        <dbReference type="Proteomes" id="UP000198876"/>
    </source>
</evidence>
<dbReference type="RefSeq" id="WP_092890573.1">
    <property type="nucleotide sequence ID" value="NZ_FOOQ01000001.1"/>
</dbReference>
<dbReference type="Pfam" id="PF24461">
    <property type="entry name" value="DUF7576"/>
    <property type="match status" value="1"/>
</dbReference>
<sequence length="63" mass="7035">MVDPTSDLGEDVDESNAPECEHCGEMIVRSPTHRVVTWVEDGAARHRHFCSDDCRAAYDEQSA</sequence>
<name>A0A1I2PGE8_9EURY</name>
<gene>
    <name evidence="1" type="ORF">SAMN04488063_1498</name>
</gene>
<dbReference type="EMBL" id="FOOQ01000001">
    <property type="protein sequence ID" value="SFG12511.1"/>
    <property type="molecule type" value="Genomic_DNA"/>
</dbReference>
<proteinExistence type="predicted"/>
<protein>
    <recommendedName>
        <fullName evidence="3">Small CPxCG-related zinc finger protein</fullName>
    </recommendedName>
</protein>
<dbReference type="Proteomes" id="UP000198876">
    <property type="component" value="Unassembled WGS sequence"/>
</dbReference>
<accession>A0A1I2PGE8</accession>
<reference evidence="2" key="1">
    <citation type="submission" date="2016-10" db="EMBL/GenBank/DDBJ databases">
        <authorList>
            <person name="Varghese N."/>
            <person name="Submissions S."/>
        </authorList>
    </citation>
    <scope>NUCLEOTIDE SEQUENCE [LARGE SCALE GENOMIC DNA]</scope>
    <source>
        <strain evidence="2">CGMCC 1.7739</strain>
    </source>
</reference>
<dbReference type="InterPro" id="IPR055998">
    <property type="entry name" value="DUF7576"/>
</dbReference>
<organism evidence="1 2">
    <name type="scientific">Halopelagius inordinatus</name>
    <dbReference type="NCBI Taxonomy" id="553467"/>
    <lineage>
        <taxon>Archaea</taxon>
        <taxon>Methanobacteriati</taxon>
        <taxon>Methanobacteriota</taxon>
        <taxon>Stenosarchaea group</taxon>
        <taxon>Halobacteria</taxon>
        <taxon>Halobacteriales</taxon>
        <taxon>Haloferacaceae</taxon>
    </lineage>
</organism>
<dbReference type="OrthoDB" id="169264at2157"/>
<dbReference type="AlphaFoldDB" id="A0A1I2PGE8"/>
<evidence type="ECO:0008006" key="3">
    <source>
        <dbReference type="Google" id="ProtNLM"/>
    </source>
</evidence>
<evidence type="ECO:0000313" key="1">
    <source>
        <dbReference type="EMBL" id="SFG12511.1"/>
    </source>
</evidence>